<reference evidence="1 2" key="1">
    <citation type="submission" date="2018-06" db="EMBL/GenBank/DDBJ databases">
        <authorList>
            <consortium name="Pathogen Informatics"/>
            <person name="Doyle S."/>
        </authorList>
    </citation>
    <scope>NUCLEOTIDE SEQUENCE [LARGE SCALE GENOMIC DNA]</scope>
    <source>
        <strain evidence="1 2">NCTC11535</strain>
    </source>
</reference>
<comment type="caution">
    <text evidence="1">The sequence shown here is derived from an EMBL/GenBank/DDBJ whole genome shotgun (WGS) entry which is preliminary data.</text>
</comment>
<gene>
    <name evidence="1" type="ORF">NCTC11535_01920</name>
</gene>
<evidence type="ECO:0008006" key="3">
    <source>
        <dbReference type="Google" id="ProtNLM"/>
    </source>
</evidence>
<dbReference type="Proteomes" id="UP000250006">
    <property type="component" value="Unassembled WGS sequence"/>
</dbReference>
<dbReference type="RefSeq" id="WP_197719049.1">
    <property type="nucleotide sequence ID" value="NZ_UAPQ01000010.1"/>
</dbReference>
<keyword evidence="2" id="KW-1185">Reference proteome</keyword>
<accession>A0ABY1VQ03</accession>
<evidence type="ECO:0000313" key="2">
    <source>
        <dbReference type="Proteomes" id="UP000250006"/>
    </source>
</evidence>
<organism evidence="1 2">
    <name type="scientific">Actinomyces bovis</name>
    <dbReference type="NCBI Taxonomy" id="1658"/>
    <lineage>
        <taxon>Bacteria</taxon>
        <taxon>Bacillati</taxon>
        <taxon>Actinomycetota</taxon>
        <taxon>Actinomycetes</taxon>
        <taxon>Actinomycetales</taxon>
        <taxon>Actinomycetaceae</taxon>
        <taxon>Actinomyces</taxon>
    </lineage>
</organism>
<sequence length="62" mass="6731">MTSEIFDAEVDLTRQVDFIDQLAQAGALTEQEANTVLARIADESGAVVGALIVRVRLDKTRV</sequence>
<proteinExistence type="predicted"/>
<name>A0ABY1VQ03_9ACTO</name>
<evidence type="ECO:0000313" key="1">
    <source>
        <dbReference type="EMBL" id="SPT54210.1"/>
    </source>
</evidence>
<dbReference type="EMBL" id="UAPQ01000010">
    <property type="protein sequence ID" value="SPT54210.1"/>
    <property type="molecule type" value="Genomic_DNA"/>
</dbReference>
<protein>
    <recommendedName>
        <fullName evidence="3">AsnC family transcriptional regulator</fullName>
    </recommendedName>
</protein>